<proteinExistence type="predicted"/>
<feature type="transmembrane region" description="Helical" evidence="1">
    <location>
        <begin position="62"/>
        <end position="81"/>
    </location>
</feature>
<evidence type="ECO:0000313" key="2">
    <source>
        <dbReference type="EMBL" id="GBP16852.1"/>
    </source>
</evidence>
<accession>A0A4C1TS66</accession>
<reference evidence="2 3" key="1">
    <citation type="journal article" date="2019" name="Commun. Biol.">
        <title>The bagworm genome reveals a unique fibroin gene that provides high tensile strength.</title>
        <authorList>
            <person name="Kono N."/>
            <person name="Nakamura H."/>
            <person name="Ohtoshi R."/>
            <person name="Tomita M."/>
            <person name="Numata K."/>
            <person name="Arakawa K."/>
        </authorList>
    </citation>
    <scope>NUCLEOTIDE SEQUENCE [LARGE SCALE GENOMIC DNA]</scope>
</reference>
<protein>
    <submittedName>
        <fullName evidence="2">115 kDa protein in type-1 retrotransposable element R1DM</fullName>
    </submittedName>
</protein>
<organism evidence="2 3">
    <name type="scientific">Eumeta variegata</name>
    <name type="common">Bagworm moth</name>
    <name type="synonym">Eumeta japonica</name>
    <dbReference type="NCBI Taxonomy" id="151549"/>
    <lineage>
        <taxon>Eukaryota</taxon>
        <taxon>Metazoa</taxon>
        <taxon>Ecdysozoa</taxon>
        <taxon>Arthropoda</taxon>
        <taxon>Hexapoda</taxon>
        <taxon>Insecta</taxon>
        <taxon>Pterygota</taxon>
        <taxon>Neoptera</taxon>
        <taxon>Endopterygota</taxon>
        <taxon>Lepidoptera</taxon>
        <taxon>Glossata</taxon>
        <taxon>Ditrysia</taxon>
        <taxon>Tineoidea</taxon>
        <taxon>Psychidae</taxon>
        <taxon>Oiketicinae</taxon>
        <taxon>Eumeta</taxon>
    </lineage>
</organism>
<keyword evidence="1" id="KW-0472">Membrane</keyword>
<name>A0A4C1TS66_EUMVA</name>
<evidence type="ECO:0000313" key="3">
    <source>
        <dbReference type="Proteomes" id="UP000299102"/>
    </source>
</evidence>
<sequence>MLTIHVHNQFHEIRLLSLTIDQKLMFTPHVDKACKKAANIYKCLVRVAKATWGLSPEIVRTIYVAVIELVILYASCAYAPATRKLGVRKMIDAVQRSVAIKSLQAHHTVSLHPALILLRLLPLDIRARKVAWLYEVMRSKDLRDTFLDRELEKFAYFSST</sequence>
<dbReference type="Proteomes" id="UP000299102">
    <property type="component" value="Unassembled WGS sequence"/>
</dbReference>
<dbReference type="EMBL" id="BGZK01000082">
    <property type="protein sequence ID" value="GBP16852.1"/>
    <property type="molecule type" value="Genomic_DNA"/>
</dbReference>
<evidence type="ECO:0000256" key="1">
    <source>
        <dbReference type="SAM" id="Phobius"/>
    </source>
</evidence>
<keyword evidence="1" id="KW-0812">Transmembrane</keyword>
<gene>
    <name evidence="2" type="ORF">EVAR_13232_1</name>
</gene>
<keyword evidence="3" id="KW-1185">Reference proteome</keyword>
<keyword evidence="1" id="KW-1133">Transmembrane helix</keyword>
<comment type="caution">
    <text evidence="2">The sequence shown here is derived from an EMBL/GenBank/DDBJ whole genome shotgun (WGS) entry which is preliminary data.</text>
</comment>
<dbReference type="AlphaFoldDB" id="A0A4C1TS66"/>
<dbReference type="OrthoDB" id="411823at2759"/>